<sequence length="366" mass="39581">MPDALCEVRSHHRAGLFAARNIPDQDVSDPDRRPENPPHTIRLGLKMLTLGVATSHAPAILLPVDDWPRAYELMRGDVAQPLSAAQENAATNAAAKRRIDANLARLRSVIQEADPDVLIIIGDDQAEVFGSAFNPTLAVYCGTEVSGHTLPRFADQPGIDERIDMKCGAEFATALATGLVESSFDVAVMTELKPLSKPHGIGHAFTRPGRFLGIADMGIPIVPVFLNCYFNPLPTAARCYELGVAIREIADSRPERVAVLASGGLSHDPAGPRAGWIDCDLDNWVLNKLREGQGRELENLFTVDSGTYHGGTGEIRAWITAAGAFDTLPAEVVDYIPLHHAVTGLAFAYWQRPEQVNDQLAQQSAS</sequence>
<keyword evidence="2" id="KW-0614">Plasmid</keyword>
<dbReference type="InterPro" id="IPR004183">
    <property type="entry name" value="Xdiol_dOase_suB"/>
</dbReference>
<keyword evidence="3" id="KW-1185">Reference proteome</keyword>
<dbReference type="Proteomes" id="UP000501849">
    <property type="component" value="Plasmid unnamed2"/>
</dbReference>
<dbReference type="KEGG" id="mfre:EXE63_01905"/>
<feature type="domain" description="Extradiol ring-cleavage dioxygenase class III enzyme subunit B" evidence="1">
    <location>
        <begin position="81"/>
        <end position="333"/>
    </location>
</feature>
<evidence type="ECO:0000313" key="2">
    <source>
        <dbReference type="EMBL" id="QIV79810.1"/>
    </source>
</evidence>
<reference evidence="2 3" key="1">
    <citation type="submission" date="2019-04" db="EMBL/GenBank/DDBJ databases">
        <title>Draft, Whole-Genome Sequence of the Anthracene-degrading Mycobacterium frederiksbergense LB501T, Isolated from a Polycyclic Aromatic Hydrocarbon (PAH)-Contaminated Soil.</title>
        <authorList>
            <person name="Augelletti F."/>
        </authorList>
    </citation>
    <scope>NUCLEOTIDE SEQUENCE [LARGE SCALE GENOMIC DNA]</scope>
    <source>
        <strain evidence="2 3">LB 501T</strain>
        <plasmid evidence="2 3">unnamed2</plasmid>
    </source>
</reference>
<gene>
    <name evidence="2" type="ORF">EXE63_01905</name>
</gene>
<dbReference type="GO" id="GO:0008198">
    <property type="term" value="F:ferrous iron binding"/>
    <property type="evidence" value="ECO:0007669"/>
    <property type="project" value="InterPro"/>
</dbReference>
<name>A0A6H0RXX1_9MYCO</name>
<evidence type="ECO:0000259" key="1">
    <source>
        <dbReference type="Pfam" id="PF02900"/>
    </source>
</evidence>
<organism evidence="2 3">
    <name type="scientific">Mycolicibacterium frederiksbergense</name>
    <dbReference type="NCBI Taxonomy" id="117567"/>
    <lineage>
        <taxon>Bacteria</taxon>
        <taxon>Bacillati</taxon>
        <taxon>Actinomycetota</taxon>
        <taxon>Actinomycetes</taxon>
        <taxon>Mycobacteriales</taxon>
        <taxon>Mycobacteriaceae</taxon>
        <taxon>Mycolicibacterium</taxon>
    </lineage>
</organism>
<accession>A0A6H0RXX1</accession>
<dbReference type="SUPFAM" id="SSF53213">
    <property type="entry name" value="LigB-like"/>
    <property type="match status" value="1"/>
</dbReference>
<dbReference type="AlphaFoldDB" id="A0A6H0RXX1"/>
<protein>
    <recommendedName>
        <fullName evidence="1">Extradiol ring-cleavage dioxygenase class III enzyme subunit B domain-containing protein</fullName>
    </recommendedName>
</protein>
<dbReference type="EMBL" id="CP038798">
    <property type="protein sequence ID" value="QIV79810.1"/>
    <property type="molecule type" value="Genomic_DNA"/>
</dbReference>
<geneLocation type="plasmid" evidence="2 3">
    <name>unnamed2</name>
</geneLocation>
<proteinExistence type="predicted"/>
<evidence type="ECO:0000313" key="3">
    <source>
        <dbReference type="Proteomes" id="UP000501849"/>
    </source>
</evidence>
<dbReference type="Pfam" id="PF02900">
    <property type="entry name" value="LigB"/>
    <property type="match status" value="1"/>
</dbReference>
<dbReference type="Gene3D" id="3.40.830.10">
    <property type="entry name" value="LigB-like"/>
    <property type="match status" value="1"/>
</dbReference>
<dbReference type="GO" id="GO:0016702">
    <property type="term" value="F:oxidoreductase activity, acting on single donors with incorporation of molecular oxygen, incorporation of two atoms of oxygen"/>
    <property type="evidence" value="ECO:0007669"/>
    <property type="project" value="UniProtKB-ARBA"/>
</dbReference>